<keyword evidence="2" id="KW-1185">Reference proteome</keyword>
<dbReference type="AlphaFoldDB" id="S3CER5"/>
<dbReference type="GeneID" id="19470609"/>
<evidence type="ECO:0000313" key="2">
    <source>
        <dbReference type="Proteomes" id="UP000016922"/>
    </source>
</evidence>
<accession>S3CER5</accession>
<evidence type="ECO:0000313" key="1">
    <source>
        <dbReference type="EMBL" id="EPE24987.1"/>
    </source>
</evidence>
<dbReference type="KEGG" id="glz:GLAREA_11568"/>
<organism evidence="1 2">
    <name type="scientific">Glarea lozoyensis (strain ATCC 20868 / MF5171)</name>
    <dbReference type="NCBI Taxonomy" id="1116229"/>
    <lineage>
        <taxon>Eukaryota</taxon>
        <taxon>Fungi</taxon>
        <taxon>Dikarya</taxon>
        <taxon>Ascomycota</taxon>
        <taxon>Pezizomycotina</taxon>
        <taxon>Leotiomycetes</taxon>
        <taxon>Helotiales</taxon>
        <taxon>Helotiaceae</taxon>
        <taxon>Glarea</taxon>
    </lineage>
</organism>
<dbReference type="HOGENOM" id="CLU_1354724_0_0_1"/>
<gene>
    <name evidence="1" type="ORF">GLAREA_11568</name>
</gene>
<dbReference type="EMBL" id="KE145372">
    <property type="protein sequence ID" value="EPE24987.1"/>
    <property type="molecule type" value="Genomic_DNA"/>
</dbReference>
<sequence length="202" mass="21978">MSDFITKLVSKAASSTIAQPNPESTPIFKIIFKPDNRDSHITSIHLAHSPNPTPLFIVRTQWFHKPNTILFCNGAEIGHATFPNFRHTTVITYQGQSFPMRVSGLTGYQSFDAPILGRLKWQPAIMVGSTIELKDSYGNKLGRFKPADIPGTTKEKMLELYFATDEYNLGLLVLTVMAAAAQVPKGDAAGAVGDVVSAVASI</sequence>
<protein>
    <submittedName>
        <fullName evidence="1">Uncharacterized protein</fullName>
    </submittedName>
</protein>
<dbReference type="RefSeq" id="XP_008087902.1">
    <property type="nucleotide sequence ID" value="XM_008089711.1"/>
</dbReference>
<dbReference type="OrthoDB" id="4725912at2759"/>
<reference evidence="1 2" key="1">
    <citation type="journal article" date="2013" name="BMC Genomics">
        <title>Genomics-driven discovery of the pneumocandin biosynthetic gene cluster in the fungus Glarea lozoyensis.</title>
        <authorList>
            <person name="Chen L."/>
            <person name="Yue Q."/>
            <person name="Zhang X."/>
            <person name="Xiang M."/>
            <person name="Wang C."/>
            <person name="Li S."/>
            <person name="Che Y."/>
            <person name="Ortiz-Lopez F.J."/>
            <person name="Bills G.F."/>
            <person name="Liu X."/>
            <person name="An Z."/>
        </authorList>
    </citation>
    <scope>NUCLEOTIDE SEQUENCE [LARGE SCALE GENOMIC DNA]</scope>
    <source>
        <strain evidence="2">ATCC 20868 / MF5171</strain>
    </source>
</reference>
<dbReference type="Proteomes" id="UP000016922">
    <property type="component" value="Unassembled WGS sequence"/>
</dbReference>
<name>S3CER5_GLAL2</name>
<proteinExistence type="predicted"/>